<evidence type="ECO:0000313" key="3">
    <source>
        <dbReference type="Proteomes" id="UP000326780"/>
    </source>
</evidence>
<dbReference type="GO" id="GO:0016301">
    <property type="term" value="F:kinase activity"/>
    <property type="evidence" value="ECO:0007669"/>
    <property type="project" value="UniProtKB-KW"/>
</dbReference>
<keyword evidence="2" id="KW-0418">Kinase</keyword>
<proteinExistence type="predicted"/>
<keyword evidence="1" id="KW-1133">Transmembrane helix</keyword>
<protein>
    <submittedName>
        <fullName evidence="2">Glycerate kinase</fullName>
    </submittedName>
</protein>
<dbReference type="AlphaFoldDB" id="A0A5Q0M153"/>
<accession>A0A5Q0M153</accession>
<dbReference type="EMBL" id="CP045644">
    <property type="protein sequence ID" value="QFZ82275.1"/>
    <property type="molecule type" value="Genomic_DNA"/>
</dbReference>
<keyword evidence="2" id="KW-0808">Transferase</keyword>
<feature type="transmembrane region" description="Helical" evidence="1">
    <location>
        <begin position="26"/>
        <end position="46"/>
    </location>
</feature>
<dbReference type="Proteomes" id="UP000326780">
    <property type="component" value="Chromosome"/>
</dbReference>
<keyword evidence="1" id="KW-0472">Membrane</keyword>
<organism evidence="2 3">
    <name type="scientific">Variovorax paradoxus</name>
    <dbReference type="NCBI Taxonomy" id="34073"/>
    <lineage>
        <taxon>Bacteria</taxon>
        <taxon>Pseudomonadati</taxon>
        <taxon>Pseudomonadota</taxon>
        <taxon>Betaproteobacteria</taxon>
        <taxon>Burkholderiales</taxon>
        <taxon>Comamonadaceae</taxon>
        <taxon>Variovorax</taxon>
    </lineage>
</organism>
<dbReference type="RefSeq" id="WP_153281134.1">
    <property type="nucleotide sequence ID" value="NZ_CP045644.1"/>
</dbReference>
<sequence length="142" mass="15481">MRPMNFQKLLVPVGAIALLGLSWHQYGWGGVAFAGGAIVMFLLMHFNRAMQVLKRAADRPIGTVASSVMLNAKLKPGVTLMHVIAMTRALGELRSPENEQPELYRWTDAGGSYVDAVFNGGKLQSWTLTRPETPADEETPAA</sequence>
<reference evidence="2 3" key="1">
    <citation type="submission" date="2019-10" db="EMBL/GenBank/DDBJ databases">
        <title>Complete genome sequence of Variovorax paradoxus 5C-2.</title>
        <authorList>
            <person name="Gogoleva N.E."/>
            <person name="Balkin A.S."/>
        </authorList>
    </citation>
    <scope>NUCLEOTIDE SEQUENCE [LARGE SCALE GENOMIC DNA]</scope>
    <source>
        <strain evidence="2 3">5C-2</strain>
    </source>
</reference>
<evidence type="ECO:0000313" key="2">
    <source>
        <dbReference type="EMBL" id="QFZ82275.1"/>
    </source>
</evidence>
<keyword evidence="1" id="KW-0812">Transmembrane</keyword>
<evidence type="ECO:0000256" key="1">
    <source>
        <dbReference type="SAM" id="Phobius"/>
    </source>
</evidence>
<name>A0A5Q0M153_VARPD</name>
<gene>
    <name evidence="2" type="ORF">GFK26_05650</name>
</gene>